<feature type="domain" description="PAC" evidence="5">
    <location>
        <begin position="92"/>
        <end position="146"/>
    </location>
</feature>
<feature type="domain" description="PAS" evidence="4">
    <location>
        <begin position="140"/>
        <end position="211"/>
    </location>
</feature>
<dbReference type="InterPro" id="IPR035965">
    <property type="entry name" value="PAS-like_dom_sf"/>
</dbReference>
<dbReference type="InterPro" id="IPR039420">
    <property type="entry name" value="WalR-like"/>
</dbReference>
<protein>
    <submittedName>
        <fullName evidence="6">Helix-turn-helix transcriptional regulator</fullName>
    </submittedName>
</protein>
<dbReference type="InterPro" id="IPR036388">
    <property type="entry name" value="WH-like_DNA-bd_sf"/>
</dbReference>
<dbReference type="Gene3D" id="1.10.10.10">
    <property type="entry name" value="Winged helix-like DNA-binding domain superfamily/Winged helix DNA-binding domain"/>
    <property type="match status" value="1"/>
</dbReference>
<dbReference type="InterPro" id="IPR016032">
    <property type="entry name" value="Sig_transdc_resp-reg_C-effctor"/>
</dbReference>
<name>A0A424W3S7_ALCXX</name>
<evidence type="ECO:0000256" key="1">
    <source>
        <dbReference type="ARBA" id="ARBA00023125"/>
    </source>
</evidence>
<dbReference type="SMART" id="SM00091">
    <property type="entry name" value="PAS"/>
    <property type="match status" value="3"/>
</dbReference>
<dbReference type="Pfam" id="PF13426">
    <property type="entry name" value="PAS_9"/>
    <property type="match status" value="2"/>
</dbReference>
<dbReference type="Gene3D" id="3.30.450.20">
    <property type="entry name" value="PAS domain"/>
    <property type="match status" value="3"/>
</dbReference>
<dbReference type="InterPro" id="IPR013656">
    <property type="entry name" value="PAS_4"/>
</dbReference>
<dbReference type="Proteomes" id="UP000285324">
    <property type="component" value="Unassembled WGS sequence"/>
</dbReference>
<evidence type="ECO:0000256" key="2">
    <source>
        <dbReference type="SAM" id="MobiDB-lite"/>
    </source>
</evidence>
<dbReference type="GO" id="GO:0003677">
    <property type="term" value="F:DNA binding"/>
    <property type="evidence" value="ECO:0007669"/>
    <property type="project" value="UniProtKB-KW"/>
</dbReference>
<dbReference type="InterPro" id="IPR000700">
    <property type="entry name" value="PAS-assoc_C"/>
</dbReference>
<dbReference type="RefSeq" id="WP_118934970.1">
    <property type="nucleotide sequence ID" value="NZ_CP061008.1"/>
</dbReference>
<dbReference type="SMART" id="SM00421">
    <property type="entry name" value="HTH_LUXR"/>
    <property type="match status" value="1"/>
</dbReference>
<feature type="domain" description="PAC" evidence="5">
    <location>
        <begin position="338"/>
        <end position="388"/>
    </location>
</feature>
<feature type="domain" description="HTH luxR-type" evidence="3">
    <location>
        <begin position="420"/>
        <end position="485"/>
    </location>
</feature>
<dbReference type="GO" id="GO:0006355">
    <property type="term" value="P:regulation of DNA-templated transcription"/>
    <property type="evidence" value="ECO:0007669"/>
    <property type="project" value="InterPro"/>
</dbReference>
<feature type="region of interest" description="Disordered" evidence="2">
    <location>
        <begin position="491"/>
        <end position="513"/>
    </location>
</feature>
<dbReference type="PANTHER" id="PTHR43214:SF38">
    <property type="entry name" value="NITRATE_NITRITE RESPONSE REGULATOR PROTEIN NARL"/>
    <property type="match status" value="1"/>
</dbReference>
<dbReference type="InterPro" id="IPR000014">
    <property type="entry name" value="PAS"/>
</dbReference>
<dbReference type="Pfam" id="PF08448">
    <property type="entry name" value="PAS_4"/>
    <property type="match status" value="1"/>
</dbReference>
<dbReference type="InterPro" id="IPR001610">
    <property type="entry name" value="PAC"/>
</dbReference>
<organism evidence="6 7">
    <name type="scientific">Alcaligenes xylosoxydans xylosoxydans</name>
    <name type="common">Achromobacter xylosoxidans</name>
    <dbReference type="NCBI Taxonomy" id="85698"/>
    <lineage>
        <taxon>Bacteria</taxon>
        <taxon>Pseudomonadati</taxon>
        <taxon>Pseudomonadota</taxon>
        <taxon>Betaproteobacteria</taxon>
        <taxon>Burkholderiales</taxon>
        <taxon>Alcaligenaceae</taxon>
        <taxon>Achromobacter</taxon>
    </lineage>
</organism>
<dbReference type="Pfam" id="PF00196">
    <property type="entry name" value="GerE"/>
    <property type="match status" value="1"/>
</dbReference>
<evidence type="ECO:0000259" key="5">
    <source>
        <dbReference type="PROSITE" id="PS50113"/>
    </source>
</evidence>
<comment type="caution">
    <text evidence="6">The sequence shown here is derived from an EMBL/GenBank/DDBJ whole genome shotgun (WGS) entry which is preliminary data.</text>
</comment>
<dbReference type="SMART" id="SM00086">
    <property type="entry name" value="PAC"/>
    <property type="match status" value="2"/>
</dbReference>
<evidence type="ECO:0000259" key="3">
    <source>
        <dbReference type="PROSITE" id="PS50043"/>
    </source>
</evidence>
<dbReference type="SUPFAM" id="SSF46894">
    <property type="entry name" value="C-terminal effector domain of the bipartite response regulators"/>
    <property type="match status" value="1"/>
</dbReference>
<dbReference type="NCBIfam" id="TIGR00229">
    <property type="entry name" value="sensory_box"/>
    <property type="match status" value="2"/>
</dbReference>
<dbReference type="InterPro" id="IPR000792">
    <property type="entry name" value="Tscrpt_reg_LuxR_C"/>
</dbReference>
<keyword evidence="1" id="KW-0238">DNA-binding</keyword>
<feature type="domain" description="PAS" evidence="4">
    <location>
        <begin position="11"/>
        <end position="59"/>
    </location>
</feature>
<dbReference type="SUPFAM" id="SSF55785">
    <property type="entry name" value="PYP-like sensor domain (PAS domain)"/>
    <property type="match status" value="3"/>
</dbReference>
<dbReference type="PROSITE" id="PS50113">
    <property type="entry name" value="PAC"/>
    <property type="match status" value="2"/>
</dbReference>
<dbReference type="PROSITE" id="PS50043">
    <property type="entry name" value="HTH_LUXR_2"/>
    <property type="match status" value="1"/>
</dbReference>
<sequence length="513" mass="56973">MKKTATAFTTERRHLLEIIDGLIEGIILLDQDRRIVWANDTALAMHGVTDLAALGGTAVGYRKAFALRYRNRRALRAAQYPLDRALAGEAFKDVVVEVTSRRDPDLSRMHQVRNLVLRDAQGAAEGMVLVLLDVTEQYSAEERFERTFNANPAPAVICSLADLRHIKVNDGFLAMTGYTREQVLGKTLRQLDVLGDTPQREDALHRLAEGTTIPQTETIIAVQGGSDKLVIVAGQPIEVAEQPCMLFTFNDLEPRRKAETALRDSEQRFATAFRLAPVPMTLSTTAGKLLEVNDAFVATTGYDAKTLARDEDALAQLWTDPQAYDRAMASLEQGASVRSQEMALRTRDGALLDCLVSAAPVSIQDQPCVLAAIQDITERKRNEVELMEAIETVMQDTSWFSRTVIEKLAQIRTPQGAPQGQSELADLTPREREILGLMCQGHTDPEIAASLHLSRNTVRNHVAALYSKLDVHRRSAAIIWARQRGIVGYEKPARKQAQKQPGKQTTKQVHRIR</sequence>
<gene>
    <name evidence="6" type="ORF">DY367_30455</name>
</gene>
<evidence type="ECO:0000313" key="7">
    <source>
        <dbReference type="Proteomes" id="UP000285324"/>
    </source>
</evidence>
<proteinExistence type="predicted"/>
<accession>A0A424W3S7</accession>
<evidence type="ECO:0000313" key="6">
    <source>
        <dbReference type="EMBL" id="RPJ87919.1"/>
    </source>
</evidence>
<dbReference type="PRINTS" id="PR00038">
    <property type="entry name" value="HTHLUXR"/>
</dbReference>
<dbReference type="AlphaFoldDB" id="A0A424W3S7"/>
<reference evidence="6 7" key="1">
    <citation type="submission" date="2018-08" db="EMBL/GenBank/DDBJ databases">
        <title>Achromobacter xylosoxidans Genome sequencing and assembly.</title>
        <authorList>
            <person name="Wang R."/>
            <person name="Rensing C."/>
            <person name="Li Y."/>
        </authorList>
    </citation>
    <scope>NUCLEOTIDE SEQUENCE [LARGE SCALE GENOMIC DNA]</scope>
    <source>
        <strain evidence="6 7">GD003A</strain>
    </source>
</reference>
<evidence type="ECO:0000259" key="4">
    <source>
        <dbReference type="PROSITE" id="PS50112"/>
    </source>
</evidence>
<feature type="compositionally biased region" description="Polar residues" evidence="2">
    <location>
        <begin position="498"/>
        <end position="507"/>
    </location>
</feature>
<dbReference type="OrthoDB" id="434992at2"/>
<dbReference type="CDD" id="cd06170">
    <property type="entry name" value="LuxR_C_like"/>
    <property type="match status" value="1"/>
</dbReference>
<dbReference type="PANTHER" id="PTHR43214">
    <property type="entry name" value="TWO-COMPONENT RESPONSE REGULATOR"/>
    <property type="match status" value="1"/>
</dbReference>
<dbReference type="PROSITE" id="PS50112">
    <property type="entry name" value="PAS"/>
    <property type="match status" value="2"/>
</dbReference>
<dbReference type="EMBL" id="QVXO01000091">
    <property type="protein sequence ID" value="RPJ87919.1"/>
    <property type="molecule type" value="Genomic_DNA"/>
</dbReference>
<dbReference type="CDD" id="cd00130">
    <property type="entry name" value="PAS"/>
    <property type="match status" value="2"/>
</dbReference>